<reference evidence="2 3" key="1">
    <citation type="journal article" date="2021" name="Int. J. Syst. Evol. Microbiol.">
        <title>Clostridium zeae sp. nov., isolated from corn silage.</title>
        <authorList>
            <person name="Kobayashi H."/>
            <person name="Tanizawa Y."/>
            <person name="Yagura M."/>
            <person name="Sakamoto M."/>
            <person name="Ohkuma M."/>
            <person name="Tohno M."/>
        </authorList>
    </citation>
    <scope>NUCLEOTIDE SEQUENCE [LARGE SCALE GENOMIC DNA]</scope>
    <source>
        <strain evidence="2 3">CSC2</strain>
    </source>
</reference>
<comment type="caution">
    <text evidence="2">The sequence shown here is derived from an EMBL/GenBank/DDBJ whole genome shotgun (WGS) entry which is preliminary data.</text>
</comment>
<name>A0ABQ1EBL3_9CLOT</name>
<keyword evidence="1" id="KW-1133">Transmembrane helix</keyword>
<dbReference type="EMBL" id="BMBA01000002">
    <property type="protein sequence ID" value="GFZ32054.1"/>
    <property type="molecule type" value="Genomic_DNA"/>
</dbReference>
<sequence>MNSSRESLHEKILELKQTEFDLSLQHWYNYELFTWQWWIKFIYLIIPIFLLYKLLDRKRSFEILTYGLMISLMATVMDVVGVNFVLWRYPIRMLPVGIFLVHDLVFIPIVSMLIFQYNSNWKAFITANIVLSAIGAYIEEPIAIWINIYEPLAWKHTYSFILFLTMTVVCKYITIRLSGKKDVQH</sequence>
<organism evidence="2 3">
    <name type="scientific">Clostridium zeae</name>
    <dbReference type="NCBI Taxonomy" id="2759022"/>
    <lineage>
        <taxon>Bacteria</taxon>
        <taxon>Bacillati</taxon>
        <taxon>Bacillota</taxon>
        <taxon>Clostridia</taxon>
        <taxon>Eubacteriales</taxon>
        <taxon>Clostridiaceae</taxon>
        <taxon>Clostridium</taxon>
    </lineage>
</organism>
<feature type="transmembrane region" description="Helical" evidence="1">
    <location>
        <begin position="64"/>
        <end position="87"/>
    </location>
</feature>
<evidence type="ECO:0008006" key="4">
    <source>
        <dbReference type="Google" id="ProtNLM"/>
    </source>
</evidence>
<keyword evidence="3" id="KW-1185">Reference proteome</keyword>
<dbReference type="NCBIfam" id="NF041644">
    <property type="entry name" value="CBO0543_fam"/>
    <property type="match status" value="1"/>
</dbReference>
<feature type="transmembrane region" description="Helical" evidence="1">
    <location>
        <begin position="35"/>
        <end position="52"/>
    </location>
</feature>
<evidence type="ECO:0000313" key="3">
    <source>
        <dbReference type="Proteomes" id="UP000663802"/>
    </source>
</evidence>
<dbReference type="RefSeq" id="WP_206870331.1">
    <property type="nucleotide sequence ID" value="NZ_BMBA01000002.1"/>
</dbReference>
<accession>A0ABQ1EBL3</accession>
<evidence type="ECO:0000256" key="1">
    <source>
        <dbReference type="SAM" id="Phobius"/>
    </source>
</evidence>
<proteinExistence type="predicted"/>
<dbReference type="Proteomes" id="UP000663802">
    <property type="component" value="Unassembled WGS sequence"/>
</dbReference>
<protein>
    <recommendedName>
        <fullName evidence="4">Permease</fullName>
    </recommendedName>
</protein>
<dbReference type="InterPro" id="IPR048147">
    <property type="entry name" value="CBO0543-like"/>
</dbReference>
<keyword evidence="1" id="KW-0812">Transmembrane</keyword>
<feature type="transmembrane region" description="Helical" evidence="1">
    <location>
        <begin position="158"/>
        <end position="175"/>
    </location>
</feature>
<feature type="transmembrane region" description="Helical" evidence="1">
    <location>
        <begin position="121"/>
        <end position="138"/>
    </location>
</feature>
<feature type="transmembrane region" description="Helical" evidence="1">
    <location>
        <begin position="93"/>
        <end position="114"/>
    </location>
</feature>
<gene>
    <name evidence="2" type="ORF">CSC2_25800</name>
</gene>
<keyword evidence="1" id="KW-0472">Membrane</keyword>
<evidence type="ECO:0000313" key="2">
    <source>
        <dbReference type="EMBL" id="GFZ32054.1"/>
    </source>
</evidence>